<dbReference type="SUPFAM" id="SSF53850">
    <property type="entry name" value="Periplasmic binding protein-like II"/>
    <property type="match status" value="1"/>
</dbReference>
<gene>
    <name evidence="6" type="ORF">HW532_08245</name>
</gene>
<keyword evidence="7" id="KW-1185">Reference proteome</keyword>
<dbReference type="Gene3D" id="1.10.10.10">
    <property type="entry name" value="Winged helix-like DNA-binding domain superfamily/Winged helix DNA-binding domain"/>
    <property type="match status" value="1"/>
</dbReference>
<dbReference type="Proteomes" id="UP000593594">
    <property type="component" value="Chromosome"/>
</dbReference>
<evidence type="ECO:0000256" key="1">
    <source>
        <dbReference type="ARBA" id="ARBA00009437"/>
    </source>
</evidence>
<dbReference type="PROSITE" id="PS50931">
    <property type="entry name" value="HTH_LYSR"/>
    <property type="match status" value="1"/>
</dbReference>
<reference evidence="6 7" key="1">
    <citation type="submission" date="2020-06" db="EMBL/GenBank/DDBJ databases">
        <title>Genome sequence of 2 isolates from Red Sea Mangroves.</title>
        <authorList>
            <person name="Sefrji F."/>
            <person name="Michoud G."/>
            <person name="Merlino G."/>
            <person name="Daffonchio D."/>
        </authorList>
    </citation>
    <scope>NUCLEOTIDE SEQUENCE [LARGE SCALE GENOMIC DNA]</scope>
    <source>
        <strain evidence="6 7">R1DC25</strain>
    </source>
</reference>
<dbReference type="InterPro" id="IPR036390">
    <property type="entry name" value="WH_DNA-bd_sf"/>
</dbReference>
<dbReference type="GO" id="GO:0003700">
    <property type="term" value="F:DNA-binding transcription factor activity"/>
    <property type="evidence" value="ECO:0007669"/>
    <property type="project" value="InterPro"/>
</dbReference>
<proteinExistence type="inferred from homology"/>
<evidence type="ECO:0000256" key="4">
    <source>
        <dbReference type="ARBA" id="ARBA00023163"/>
    </source>
</evidence>
<dbReference type="Pfam" id="PF00126">
    <property type="entry name" value="HTH_1"/>
    <property type="match status" value="1"/>
</dbReference>
<dbReference type="FunFam" id="1.10.10.10:FF:000001">
    <property type="entry name" value="LysR family transcriptional regulator"/>
    <property type="match status" value="1"/>
</dbReference>
<dbReference type="SUPFAM" id="SSF46785">
    <property type="entry name" value="Winged helix' DNA-binding domain"/>
    <property type="match status" value="1"/>
</dbReference>
<dbReference type="PRINTS" id="PR00039">
    <property type="entry name" value="HTHLYSR"/>
</dbReference>
<name>A0A7S8HBN3_9HYPH</name>
<keyword evidence="3" id="KW-0238">DNA-binding</keyword>
<dbReference type="EMBL" id="CP058214">
    <property type="protein sequence ID" value="QPC42691.1"/>
    <property type="molecule type" value="Genomic_DNA"/>
</dbReference>
<dbReference type="KEGG" id="kmn:HW532_08245"/>
<dbReference type="RefSeq" id="WP_213163928.1">
    <property type="nucleotide sequence ID" value="NZ_CP058214.1"/>
</dbReference>
<dbReference type="GO" id="GO:0003677">
    <property type="term" value="F:DNA binding"/>
    <property type="evidence" value="ECO:0007669"/>
    <property type="project" value="UniProtKB-KW"/>
</dbReference>
<evidence type="ECO:0000259" key="5">
    <source>
        <dbReference type="PROSITE" id="PS50931"/>
    </source>
</evidence>
<dbReference type="PANTHER" id="PTHR30579">
    <property type="entry name" value="TRANSCRIPTIONAL REGULATOR"/>
    <property type="match status" value="1"/>
</dbReference>
<evidence type="ECO:0000313" key="6">
    <source>
        <dbReference type="EMBL" id="QPC42691.1"/>
    </source>
</evidence>
<comment type="similarity">
    <text evidence="1">Belongs to the LysR transcriptional regulatory family.</text>
</comment>
<keyword evidence="4" id="KW-0804">Transcription</keyword>
<sequence length="291" mass="31170">MTGMDSDLLRTFLAVAELGGFSAAGKQLNLTQSAVSLQIKRLEERIGVSLFDRTSRSVALTEAGAILVPYAQRILRLNGEAEEAIVKSAEMQEVRVGMTDEQAVVYLPFVLPIFTARYPDARLAVVCDESPELVERVHDGLLDIAITIRHPNSNGGTVIGQEALCWVAAKDFAPSDSDVIPLAVNPDGCVYRATAIAALNRAGRRWRIAFTSANPTSTNIAVQTGLGVAVKTERALPEGCRVLGPEDGMPTLGAVVVEMHSVAPVLTEPVRMVRDLLLEAAERHEGFAAAV</sequence>
<dbReference type="AlphaFoldDB" id="A0A7S8HBN3"/>
<dbReference type="InterPro" id="IPR050176">
    <property type="entry name" value="LTTR"/>
</dbReference>
<evidence type="ECO:0000256" key="2">
    <source>
        <dbReference type="ARBA" id="ARBA00023015"/>
    </source>
</evidence>
<dbReference type="InterPro" id="IPR036388">
    <property type="entry name" value="WH-like_DNA-bd_sf"/>
</dbReference>
<dbReference type="PANTHER" id="PTHR30579:SF7">
    <property type="entry name" value="HTH-TYPE TRANSCRIPTIONAL REGULATOR LRHA-RELATED"/>
    <property type="match status" value="1"/>
</dbReference>
<dbReference type="Pfam" id="PF03466">
    <property type="entry name" value="LysR_substrate"/>
    <property type="match status" value="1"/>
</dbReference>
<keyword evidence="2" id="KW-0805">Transcription regulation</keyword>
<organism evidence="6 7">
    <name type="scientific">Kaustia mangrovi</name>
    <dbReference type="NCBI Taxonomy" id="2593653"/>
    <lineage>
        <taxon>Bacteria</taxon>
        <taxon>Pseudomonadati</taxon>
        <taxon>Pseudomonadota</taxon>
        <taxon>Alphaproteobacteria</taxon>
        <taxon>Hyphomicrobiales</taxon>
        <taxon>Parvibaculaceae</taxon>
        <taxon>Kaustia</taxon>
    </lineage>
</organism>
<dbReference type="Gene3D" id="3.40.190.10">
    <property type="entry name" value="Periplasmic binding protein-like II"/>
    <property type="match status" value="2"/>
</dbReference>
<feature type="domain" description="HTH lysR-type" evidence="5">
    <location>
        <begin position="4"/>
        <end position="61"/>
    </location>
</feature>
<accession>A0A7S8HBN3</accession>
<protein>
    <submittedName>
        <fullName evidence="6">LysR family transcriptional regulator</fullName>
    </submittedName>
</protein>
<dbReference type="InterPro" id="IPR005119">
    <property type="entry name" value="LysR_subst-bd"/>
</dbReference>
<evidence type="ECO:0000256" key="3">
    <source>
        <dbReference type="ARBA" id="ARBA00023125"/>
    </source>
</evidence>
<evidence type="ECO:0000313" key="7">
    <source>
        <dbReference type="Proteomes" id="UP000593594"/>
    </source>
</evidence>
<dbReference type="InterPro" id="IPR000847">
    <property type="entry name" value="LysR_HTH_N"/>
</dbReference>